<dbReference type="SUPFAM" id="SSF48452">
    <property type="entry name" value="TPR-like"/>
    <property type="match status" value="1"/>
</dbReference>
<feature type="repeat" description="TPR" evidence="1">
    <location>
        <begin position="72"/>
        <end position="105"/>
    </location>
</feature>
<organism evidence="2 3">
    <name type="scientific">Arabis nemorensis</name>
    <dbReference type="NCBI Taxonomy" id="586526"/>
    <lineage>
        <taxon>Eukaryota</taxon>
        <taxon>Viridiplantae</taxon>
        <taxon>Streptophyta</taxon>
        <taxon>Embryophyta</taxon>
        <taxon>Tracheophyta</taxon>
        <taxon>Spermatophyta</taxon>
        <taxon>Magnoliopsida</taxon>
        <taxon>eudicotyledons</taxon>
        <taxon>Gunneridae</taxon>
        <taxon>Pentapetalae</taxon>
        <taxon>rosids</taxon>
        <taxon>malvids</taxon>
        <taxon>Brassicales</taxon>
        <taxon>Brassicaceae</taxon>
        <taxon>Arabideae</taxon>
        <taxon>Arabis</taxon>
    </lineage>
</organism>
<dbReference type="EMBL" id="CABITT030000003">
    <property type="protein sequence ID" value="VVA98674.1"/>
    <property type="molecule type" value="Genomic_DNA"/>
</dbReference>
<dbReference type="Gene3D" id="1.25.40.10">
    <property type="entry name" value="Tetratricopeptide repeat domain"/>
    <property type="match status" value="1"/>
</dbReference>
<proteinExistence type="predicted"/>
<evidence type="ECO:0000313" key="3">
    <source>
        <dbReference type="Proteomes" id="UP000489600"/>
    </source>
</evidence>
<dbReference type="GO" id="GO:0005737">
    <property type="term" value="C:cytoplasm"/>
    <property type="evidence" value="ECO:0007669"/>
    <property type="project" value="TreeGrafter"/>
</dbReference>
<evidence type="ECO:0000313" key="2">
    <source>
        <dbReference type="EMBL" id="VVA98674.1"/>
    </source>
</evidence>
<dbReference type="InterPro" id="IPR019734">
    <property type="entry name" value="TPR_rpt"/>
</dbReference>
<keyword evidence="1" id="KW-0802">TPR repeat</keyword>
<protein>
    <submittedName>
        <fullName evidence="2">Uncharacterized protein</fullName>
    </submittedName>
</protein>
<dbReference type="Pfam" id="PF13414">
    <property type="entry name" value="TPR_11"/>
    <property type="match status" value="1"/>
</dbReference>
<dbReference type="Proteomes" id="UP000489600">
    <property type="component" value="Unassembled WGS sequence"/>
</dbReference>
<dbReference type="InterPro" id="IPR044534">
    <property type="entry name" value="TTL1-4"/>
</dbReference>
<dbReference type="PANTHER" id="PTHR46050">
    <property type="entry name" value="TPR REPEAT-CONTAINING THIOREDOXIN"/>
    <property type="match status" value="1"/>
</dbReference>
<keyword evidence="3" id="KW-1185">Reference proteome</keyword>
<dbReference type="AlphaFoldDB" id="A0A565BBE4"/>
<reference evidence="2" key="1">
    <citation type="submission" date="2019-07" db="EMBL/GenBank/DDBJ databases">
        <authorList>
            <person name="Dittberner H."/>
        </authorList>
    </citation>
    <scope>NUCLEOTIDE SEQUENCE [LARGE SCALE GENOMIC DNA]</scope>
</reference>
<dbReference type="InterPro" id="IPR011990">
    <property type="entry name" value="TPR-like_helical_dom_sf"/>
</dbReference>
<dbReference type="SMART" id="SM00028">
    <property type="entry name" value="TPR"/>
    <property type="match status" value="1"/>
</dbReference>
<dbReference type="PANTHER" id="PTHR46050:SF13">
    <property type="entry name" value="TPR REPEAT-CONTAINING THIOREDOXIN TTL2"/>
    <property type="match status" value="1"/>
</dbReference>
<dbReference type="PROSITE" id="PS50005">
    <property type="entry name" value="TPR"/>
    <property type="match status" value="1"/>
</dbReference>
<evidence type="ECO:0000256" key="1">
    <source>
        <dbReference type="PROSITE-ProRule" id="PRU00339"/>
    </source>
</evidence>
<name>A0A565BBE4_9BRAS</name>
<sequence length="195" mass="22737">MSKLNKPDDFREPLITKDDKLSWLRNIFSSEMPTSVSSADTSLKKLTDPEIATNRRIEEYCDRAIELDPENAAYHSNRGAALWRIGKIWEAVKEYEKAINLNPKLVRAHNNLALIFLRIGQVDHARKHSVKKLLDDFFWVILKNVEPHLDKCAYARRRDEWNDVFNEVSAAMESGANLSPEHYWNSNGFMRLKMY</sequence>
<gene>
    <name evidence="2" type="ORF">ANE_LOCUS9119</name>
</gene>
<comment type="caution">
    <text evidence="2">The sequence shown here is derived from an EMBL/GenBank/DDBJ whole genome shotgun (WGS) entry which is preliminary data.</text>
</comment>
<dbReference type="OrthoDB" id="2335338at2759"/>
<accession>A0A565BBE4</accession>